<accession>A0AA88D0F2</accession>
<dbReference type="EMBL" id="BTGU01000009">
    <property type="protein sequence ID" value="GMN39070.1"/>
    <property type="molecule type" value="Genomic_DNA"/>
</dbReference>
<protein>
    <submittedName>
        <fullName evidence="1">Uncharacterized protein</fullName>
    </submittedName>
</protein>
<evidence type="ECO:0000313" key="2">
    <source>
        <dbReference type="Proteomes" id="UP001187192"/>
    </source>
</evidence>
<dbReference type="AlphaFoldDB" id="A0AA88D0F2"/>
<gene>
    <name evidence="1" type="ORF">TIFTF001_008301</name>
</gene>
<organism evidence="1 2">
    <name type="scientific">Ficus carica</name>
    <name type="common">Common fig</name>
    <dbReference type="NCBI Taxonomy" id="3494"/>
    <lineage>
        <taxon>Eukaryota</taxon>
        <taxon>Viridiplantae</taxon>
        <taxon>Streptophyta</taxon>
        <taxon>Embryophyta</taxon>
        <taxon>Tracheophyta</taxon>
        <taxon>Spermatophyta</taxon>
        <taxon>Magnoliopsida</taxon>
        <taxon>eudicotyledons</taxon>
        <taxon>Gunneridae</taxon>
        <taxon>Pentapetalae</taxon>
        <taxon>rosids</taxon>
        <taxon>fabids</taxon>
        <taxon>Rosales</taxon>
        <taxon>Moraceae</taxon>
        <taxon>Ficeae</taxon>
        <taxon>Ficus</taxon>
    </lineage>
</organism>
<keyword evidence="2" id="KW-1185">Reference proteome</keyword>
<evidence type="ECO:0000313" key="1">
    <source>
        <dbReference type="EMBL" id="GMN39070.1"/>
    </source>
</evidence>
<name>A0AA88D0F2_FICCA</name>
<sequence length="58" mass="6159">MAEFIGRTESGKKRNVKLPPRRGQIKAGILRSLGKVVVKIAAGVGKVLGGKKVMTEEA</sequence>
<comment type="caution">
    <text evidence="1">The sequence shown here is derived from an EMBL/GenBank/DDBJ whole genome shotgun (WGS) entry which is preliminary data.</text>
</comment>
<reference evidence="1" key="1">
    <citation type="submission" date="2023-07" db="EMBL/GenBank/DDBJ databases">
        <title>draft genome sequence of fig (Ficus carica).</title>
        <authorList>
            <person name="Takahashi T."/>
            <person name="Nishimura K."/>
        </authorList>
    </citation>
    <scope>NUCLEOTIDE SEQUENCE</scope>
</reference>
<proteinExistence type="predicted"/>
<dbReference type="Proteomes" id="UP001187192">
    <property type="component" value="Unassembled WGS sequence"/>
</dbReference>